<dbReference type="EMBL" id="JABFXE010000443">
    <property type="protein sequence ID" value="NUQ88884.1"/>
    <property type="molecule type" value="Genomic_DNA"/>
</dbReference>
<evidence type="ECO:0000256" key="6">
    <source>
        <dbReference type="ARBA" id="ARBA00023136"/>
    </source>
</evidence>
<evidence type="ECO:0000256" key="4">
    <source>
        <dbReference type="ARBA" id="ARBA00022692"/>
    </source>
</evidence>
<dbReference type="InterPro" id="IPR004563">
    <property type="entry name" value="Apolipo_AcylTrfase"/>
</dbReference>
<evidence type="ECO:0000259" key="9">
    <source>
        <dbReference type="PROSITE" id="PS50263"/>
    </source>
</evidence>
<dbReference type="SUPFAM" id="SSF56317">
    <property type="entry name" value="Carbon-nitrogen hydrolase"/>
    <property type="match status" value="1"/>
</dbReference>
<dbReference type="GO" id="GO:0005886">
    <property type="term" value="C:plasma membrane"/>
    <property type="evidence" value="ECO:0007669"/>
    <property type="project" value="UniProtKB-SubCell"/>
</dbReference>
<dbReference type="Proteomes" id="UP000574690">
    <property type="component" value="Unassembled WGS sequence"/>
</dbReference>
<organism evidence="10 11">
    <name type="scientific">Glycomyces artemisiae</name>
    <dbReference type="NCBI Taxonomy" id="1076443"/>
    <lineage>
        <taxon>Bacteria</taxon>
        <taxon>Bacillati</taxon>
        <taxon>Actinomycetota</taxon>
        <taxon>Actinomycetes</taxon>
        <taxon>Glycomycetales</taxon>
        <taxon>Glycomycetaceae</taxon>
        <taxon>Glycomyces</taxon>
    </lineage>
</organism>
<evidence type="ECO:0000256" key="5">
    <source>
        <dbReference type="ARBA" id="ARBA00022989"/>
    </source>
</evidence>
<dbReference type="PANTHER" id="PTHR38686">
    <property type="entry name" value="APOLIPOPROTEIN N-ACYLTRANSFERASE"/>
    <property type="match status" value="1"/>
</dbReference>
<evidence type="ECO:0000313" key="11">
    <source>
        <dbReference type="Proteomes" id="UP000574690"/>
    </source>
</evidence>
<gene>
    <name evidence="10" type="ORF">HOQ43_10530</name>
</gene>
<feature type="non-terminal residue" evidence="10">
    <location>
        <position position="1"/>
    </location>
</feature>
<feature type="transmembrane region" description="Helical" evidence="8">
    <location>
        <begin position="19"/>
        <end position="39"/>
    </location>
</feature>
<keyword evidence="5 8" id="KW-1133">Transmembrane helix</keyword>
<proteinExistence type="predicted"/>
<evidence type="ECO:0000313" key="10">
    <source>
        <dbReference type="EMBL" id="NUQ88884.1"/>
    </source>
</evidence>
<evidence type="ECO:0000256" key="7">
    <source>
        <dbReference type="ARBA" id="ARBA00023315"/>
    </source>
</evidence>
<protein>
    <recommendedName>
        <fullName evidence="9">CN hydrolase domain-containing protein</fullName>
    </recommendedName>
</protein>
<feature type="transmembrane region" description="Helical" evidence="8">
    <location>
        <begin position="277"/>
        <end position="298"/>
    </location>
</feature>
<evidence type="ECO:0000256" key="1">
    <source>
        <dbReference type="ARBA" id="ARBA00004651"/>
    </source>
</evidence>
<keyword evidence="7" id="KW-0012">Acyltransferase</keyword>
<accession>A0A850C3I2</accession>
<keyword evidence="3" id="KW-0808">Transferase</keyword>
<dbReference type="GO" id="GO:0042158">
    <property type="term" value="P:lipoprotein biosynthetic process"/>
    <property type="evidence" value="ECO:0007669"/>
    <property type="project" value="InterPro"/>
</dbReference>
<keyword evidence="6 8" id="KW-0472">Membrane</keyword>
<dbReference type="PROSITE" id="PS50263">
    <property type="entry name" value="CN_HYDROLASE"/>
    <property type="match status" value="1"/>
</dbReference>
<keyword evidence="4 8" id="KW-0812">Transmembrane</keyword>
<evidence type="ECO:0000256" key="8">
    <source>
        <dbReference type="SAM" id="Phobius"/>
    </source>
</evidence>
<dbReference type="Gene3D" id="3.60.110.10">
    <property type="entry name" value="Carbon-nitrogen hydrolase"/>
    <property type="match status" value="1"/>
</dbReference>
<evidence type="ECO:0000256" key="3">
    <source>
        <dbReference type="ARBA" id="ARBA00022679"/>
    </source>
</evidence>
<comment type="subcellular location">
    <subcellularLocation>
        <location evidence="1">Cell membrane</location>
        <topology evidence="1">Multi-pass membrane protein</topology>
    </subcellularLocation>
</comment>
<dbReference type="PANTHER" id="PTHR38686:SF1">
    <property type="entry name" value="APOLIPOPROTEIN N-ACYLTRANSFERASE"/>
    <property type="match status" value="1"/>
</dbReference>
<comment type="caution">
    <text evidence="10">The sequence shown here is derived from an EMBL/GenBank/DDBJ whole genome shotgun (WGS) entry which is preliminary data.</text>
</comment>
<dbReference type="AlphaFoldDB" id="A0A850C3I2"/>
<dbReference type="InterPro" id="IPR036526">
    <property type="entry name" value="C-N_Hydrolase_sf"/>
</dbReference>
<dbReference type="Pfam" id="PF00795">
    <property type="entry name" value="CN_hydrolase"/>
    <property type="match status" value="1"/>
</dbReference>
<dbReference type="GO" id="GO:0016410">
    <property type="term" value="F:N-acyltransferase activity"/>
    <property type="evidence" value="ECO:0007669"/>
    <property type="project" value="InterPro"/>
</dbReference>
<sequence length="313" mass="32944">AIPSAVATVLAPGARRGRAIGIGATAAACLAAALVFGLARPVDQGPTVRVGALALPTDEDSIPVDTDKAEALFADYTAEIERIAATDDLDVLVLPEKVFLVSSDESGAYLDRWSALAADTGIDLVLGIAIQTDRTVTNSAVWIPADGSGLVEYQKQHLIPGLEDWMTPGTAQPESIAGGTWAMTICKDLDHAATIAEYGDQDYGLVLAPALDFTIDGWWHSRVAVTRGVEQGFSLVRAGQIGLMTVSDARGTVLAEDTRLAVADVPTGSVRTVYDKFGNWFLLPAFAILLAGIAFAVVPRRRDVAASEPDTKE</sequence>
<dbReference type="InterPro" id="IPR003010">
    <property type="entry name" value="C-N_Hydrolase"/>
</dbReference>
<reference evidence="10 11" key="1">
    <citation type="submission" date="2020-05" db="EMBL/GenBank/DDBJ databases">
        <title>DNA-SIP metagenomic assembled genomes.</title>
        <authorList>
            <person name="Yu J."/>
        </authorList>
    </citation>
    <scope>NUCLEOTIDE SEQUENCE [LARGE SCALE GENOMIC DNA]</scope>
    <source>
        <strain evidence="10">Bin5.27</strain>
    </source>
</reference>
<keyword evidence="2" id="KW-1003">Cell membrane</keyword>
<name>A0A850C3I2_9ACTN</name>
<evidence type="ECO:0000256" key="2">
    <source>
        <dbReference type="ARBA" id="ARBA00022475"/>
    </source>
</evidence>
<feature type="domain" description="CN hydrolase" evidence="9">
    <location>
        <begin position="48"/>
        <end position="272"/>
    </location>
</feature>